<gene>
    <name evidence="10" type="ORF">Cco03nite_60360</name>
</gene>
<dbReference type="AlphaFoldDB" id="A0A8J3L6D4"/>
<dbReference type="Gene3D" id="3.30.465.10">
    <property type="match status" value="1"/>
</dbReference>
<keyword evidence="5" id="KW-0274">FAD</keyword>
<evidence type="ECO:0000313" key="10">
    <source>
        <dbReference type="EMBL" id="GIG09336.1"/>
    </source>
</evidence>
<dbReference type="PROSITE" id="PS51387">
    <property type="entry name" value="FAD_PCMH"/>
    <property type="match status" value="1"/>
</dbReference>
<feature type="domain" description="FAD-binding PCMH-type" evidence="9">
    <location>
        <begin position="1"/>
        <end position="171"/>
    </location>
</feature>
<keyword evidence="6" id="KW-1133">Transmembrane helix</keyword>
<dbReference type="InterPro" id="IPR040165">
    <property type="entry name" value="Diminuto-like"/>
</dbReference>
<dbReference type="EMBL" id="BONI01000063">
    <property type="protein sequence ID" value="GIG09336.1"/>
    <property type="molecule type" value="Genomic_DNA"/>
</dbReference>
<dbReference type="SUPFAM" id="SSF56176">
    <property type="entry name" value="FAD-binding/transporter-associated domain-like"/>
    <property type="match status" value="1"/>
</dbReference>
<dbReference type="InterPro" id="IPR016169">
    <property type="entry name" value="FAD-bd_PCMH_sub2"/>
</dbReference>
<evidence type="ECO:0000259" key="9">
    <source>
        <dbReference type="PROSITE" id="PS51387"/>
    </source>
</evidence>
<dbReference type="InterPro" id="IPR016166">
    <property type="entry name" value="FAD-bd_PCMH"/>
</dbReference>
<dbReference type="PANTHER" id="PTHR10801">
    <property type="entry name" value="24-DEHYDROCHOLESTEROL REDUCTASE"/>
    <property type="match status" value="1"/>
</dbReference>
<accession>A0A8J3L6D4</accession>
<name>A0A8J3L6D4_9ACTN</name>
<dbReference type="GO" id="GO:0071949">
    <property type="term" value="F:FAD binding"/>
    <property type="evidence" value="ECO:0007669"/>
    <property type="project" value="InterPro"/>
</dbReference>
<keyword evidence="4" id="KW-0812">Transmembrane</keyword>
<keyword evidence="8" id="KW-0472">Membrane</keyword>
<evidence type="ECO:0000256" key="2">
    <source>
        <dbReference type="ARBA" id="ARBA00012405"/>
    </source>
</evidence>
<evidence type="ECO:0000256" key="1">
    <source>
        <dbReference type="ARBA" id="ARBA00004167"/>
    </source>
</evidence>
<evidence type="ECO:0000256" key="7">
    <source>
        <dbReference type="ARBA" id="ARBA00023002"/>
    </source>
</evidence>
<evidence type="ECO:0000256" key="6">
    <source>
        <dbReference type="ARBA" id="ARBA00022989"/>
    </source>
</evidence>
<evidence type="ECO:0000256" key="4">
    <source>
        <dbReference type="ARBA" id="ARBA00022692"/>
    </source>
</evidence>
<dbReference type="InterPro" id="IPR036318">
    <property type="entry name" value="FAD-bd_PCMH-like_sf"/>
</dbReference>
<dbReference type="SUPFAM" id="SSF55103">
    <property type="entry name" value="FAD-linked oxidases, C-terminal domain"/>
    <property type="match status" value="1"/>
</dbReference>
<organism evidence="10 11">
    <name type="scientific">Catellatospora coxensis</name>
    <dbReference type="NCBI Taxonomy" id="310354"/>
    <lineage>
        <taxon>Bacteria</taxon>
        <taxon>Bacillati</taxon>
        <taxon>Actinomycetota</taxon>
        <taxon>Actinomycetes</taxon>
        <taxon>Micromonosporales</taxon>
        <taxon>Micromonosporaceae</taxon>
        <taxon>Catellatospora</taxon>
    </lineage>
</organism>
<evidence type="ECO:0000313" key="11">
    <source>
        <dbReference type="Proteomes" id="UP000630887"/>
    </source>
</evidence>
<dbReference type="PANTHER" id="PTHR10801:SF0">
    <property type="entry name" value="DELTA(24)-STEROL REDUCTASE"/>
    <property type="match status" value="1"/>
</dbReference>
<dbReference type="InterPro" id="IPR006094">
    <property type="entry name" value="Oxid_FAD_bind_N"/>
</dbReference>
<evidence type="ECO:0000256" key="3">
    <source>
        <dbReference type="ARBA" id="ARBA00022630"/>
    </source>
</evidence>
<dbReference type="GO" id="GO:0050614">
    <property type="term" value="F:Delta24-sterol reductase activity"/>
    <property type="evidence" value="ECO:0007669"/>
    <property type="project" value="UniProtKB-EC"/>
</dbReference>
<reference evidence="10 11" key="1">
    <citation type="submission" date="2021-01" db="EMBL/GenBank/DDBJ databases">
        <title>Whole genome shotgun sequence of Catellatospora coxensis NBRC 107359.</title>
        <authorList>
            <person name="Komaki H."/>
            <person name="Tamura T."/>
        </authorList>
    </citation>
    <scope>NUCLEOTIDE SEQUENCE [LARGE SCALE GENOMIC DNA]</scope>
    <source>
        <strain evidence="10 11">NBRC 107359</strain>
    </source>
</reference>
<keyword evidence="11" id="KW-1185">Reference proteome</keyword>
<dbReference type="InterPro" id="IPR016164">
    <property type="entry name" value="FAD-linked_Oxase-like_C"/>
</dbReference>
<keyword evidence="7" id="KW-0560">Oxidoreductase</keyword>
<evidence type="ECO:0000256" key="8">
    <source>
        <dbReference type="ARBA" id="ARBA00023136"/>
    </source>
</evidence>
<comment type="caution">
    <text evidence="10">The sequence shown here is derived from an EMBL/GenBank/DDBJ whole genome shotgun (WGS) entry which is preliminary data.</text>
</comment>
<comment type="subcellular location">
    <subcellularLocation>
        <location evidence="1">Membrane</location>
        <topology evidence="1">Single-pass membrane protein</topology>
    </subcellularLocation>
</comment>
<keyword evidence="3" id="KW-0285">Flavoprotein</keyword>
<dbReference type="GO" id="GO:0016020">
    <property type="term" value="C:membrane"/>
    <property type="evidence" value="ECO:0007669"/>
    <property type="project" value="UniProtKB-SubCell"/>
</dbReference>
<dbReference type="EC" id="1.3.1.72" evidence="2"/>
<sequence>MGPSVEDHAGAVRALKAQYQALPRTEPVRLAKRTSNLFRFGRADAGPGLDVSAFDSVIYVDETERTAQVQGMVTYERLVDETLRFGLMPLVVPQLKTITIGGAVAGLGIESSSFRNGLPHESVLELEILTGDGRVVTARPDNEHAELFRSFPNSYGTLGYALRLTIELEPVQPYVRLRHRRFDNAAACFAALDELCSTGRDGDARVDFLDGTVFHGRQMYLTIGTFTDTAPWTSDYTGQEIYYRSPSRRPIDYLTVRDYLWRWDTDWFWCSRAFGAQHPLVRRLWPRRYRRSDVYHRIVGFDRRHGLSARLDKVRGRPPQEAVVQDVEVPVRQGPEFLDFFLDEVGITPVWLCPLRLRDPVPWPLYPLKPDDLYVNFGFWSSVARRPGQAADFHNRLIEARVDALGGHKSLYSTVHYPREEFWELYNGPAYAAVKGEYDPDGRLPDLYDKCVR</sequence>
<dbReference type="Proteomes" id="UP000630887">
    <property type="component" value="Unassembled WGS sequence"/>
</dbReference>
<evidence type="ECO:0000256" key="5">
    <source>
        <dbReference type="ARBA" id="ARBA00022827"/>
    </source>
</evidence>
<dbReference type="RefSeq" id="WP_203696199.1">
    <property type="nucleotide sequence ID" value="NZ_BAAALC010000064.1"/>
</dbReference>
<protein>
    <recommendedName>
        <fullName evidence="2">Delta(24)-sterol reductase</fullName>
        <ecNumber evidence="2">1.3.1.72</ecNumber>
    </recommendedName>
</protein>
<dbReference type="Pfam" id="PF01565">
    <property type="entry name" value="FAD_binding_4"/>
    <property type="match status" value="1"/>
</dbReference>
<proteinExistence type="predicted"/>